<protein>
    <submittedName>
        <fullName evidence="2">Phosphoesterase</fullName>
    </submittedName>
</protein>
<reference evidence="2 3" key="1">
    <citation type="journal article" date="2010" name="Stand. Genomic Sci.">
        <title>Complete genome sequence of Ignisphaera aggregans type strain (AQ1.S1).</title>
        <authorList>
            <person name="Goker M."/>
            <person name="Held B."/>
            <person name="Lapidus A."/>
            <person name="Nolan M."/>
            <person name="Spring S."/>
            <person name="Yasawong M."/>
            <person name="Lucas S."/>
            <person name="Glavina Del Rio T."/>
            <person name="Tice H."/>
            <person name="Cheng J.F."/>
            <person name="Goodwin L."/>
            <person name="Tapia R."/>
            <person name="Pitluck S."/>
            <person name="Liolios K."/>
            <person name="Ivanova N."/>
            <person name="Mavromatis K."/>
            <person name="Mikhailova N."/>
            <person name="Pati A."/>
            <person name="Chen A."/>
            <person name="Palaniappan K."/>
            <person name="Brambilla E."/>
            <person name="Land M."/>
            <person name="Hauser L."/>
            <person name="Chang Y.J."/>
            <person name="Jeffries C.D."/>
            <person name="Brettin T."/>
            <person name="Detter J.C."/>
            <person name="Han C."/>
            <person name="Rohde M."/>
            <person name="Sikorski J."/>
            <person name="Woyke T."/>
            <person name="Bristow J."/>
            <person name="Eisen J.A."/>
            <person name="Markowitz V."/>
            <person name="Hugenholtz P."/>
            <person name="Kyrpides N.C."/>
            <person name="Klenk H.P."/>
        </authorList>
    </citation>
    <scope>NUCLEOTIDE SEQUENCE [LARGE SCALE GENOMIC DNA]</scope>
    <source>
        <strain evidence="3">DSM 17230 / JCM 13409 / AQ1.S1</strain>
    </source>
</reference>
<dbReference type="STRING" id="583356.Igag_0991"/>
<name>E0SNL0_IGNAA</name>
<evidence type="ECO:0000259" key="1">
    <source>
        <dbReference type="Pfam" id="PF00149"/>
    </source>
</evidence>
<dbReference type="SUPFAM" id="SSF56300">
    <property type="entry name" value="Metallo-dependent phosphatases"/>
    <property type="match status" value="1"/>
</dbReference>
<sequence>MLFEIYGNIYAVGDLPAIYIKRFNTLVVADIHLGFEEDMASKGIFLPRVQLRKSIEIIDKAQNETKALQLIIAGDVKHHFEKLGRREVRDLREFFEYVSKRFEKVVVVRGNHDTFMYSFSRKLDVELYDKLWLDNILIVHGHRELDRDDTFDILIMGHEHPSISLKDPITGYGIKIQCHLLVPLKRGGRALVLPAMGVYQSGTSVSISREAYLSPILRDEGILEEAKPYAIIEGEGIYELPKLSSIIDLMKII</sequence>
<dbReference type="PIRSF" id="PIRSF000887">
    <property type="entry name" value="Pesterase_MJ0037"/>
    <property type="match status" value="1"/>
</dbReference>
<dbReference type="PANTHER" id="PTHR39323">
    <property type="entry name" value="BLR1149 PROTEIN"/>
    <property type="match status" value="1"/>
</dbReference>
<dbReference type="InterPro" id="IPR004376">
    <property type="entry name" value="Pesterase_MJ0037"/>
</dbReference>
<dbReference type="PANTHER" id="PTHR39323:SF1">
    <property type="entry name" value="BLR1149 PROTEIN"/>
    <property type="match status" value="1"/>
</dbReference>
<dbReference type="BioCyc" id="IAGG583356:GHAH-974-MONOMER"/>
<evidence type="ECO:0000313" key="3">
    <source>
        <dbReference type="Proteomes" id="UP000001304"/>
    </source>
</evidence>
<dbReference type="AlphaFoldDB" id="E0SNL0"/>
<gene>
    <name evidence="2" type="ordered locus">Igag_0991</name>
</gene>
<dbReference type="CDD" id="cd07391">
    <property type="entry name" value="MPP_PF1019"/>
    <property type="match status" value="1"/>
</dbReference>
<evidence type="ECO:0000313" key="2">
    <source>
        <dbReference type="EMBL" id="ADM27806.1"/>
    </source>
</evidence>
<dbReference type="Proteomes" id="UP000001304">
    <property type="component" value="Chromosome"/>
</dbReference>
<organism evidence="2 3">
    <name type="scientific">Ignisphaera aggregans (strain DSM 17230 / JCM 13409 / AQ1.S1)</name>
    <dbReference type="NCBI Taxonomy" id="583356"/>
    <lineage>
        <taxon>Archaea</taxon>
        <taxon>Thermoproteota</taxon>
        <taxon>Thermoprotei</taxon>
        <taxon>Desulfurococcales</taxon>
        <taxon>Desulfurococcaceae</taxon>
        <taxon>Ignisphaera</taxon>
    </lineage>
</organism>
<feature type="domain" description="Calcineurin-like phosphoesterase" evidence="1">
    <location>
        <begin position="25"/>
        <end position="143"/>
    </location>
</feature>
<keyword evidence="3" id="KW-1185">Reference proteome</keyword>
<dbReference type="GO" id="GO:0016787">
    <property type="term" value="F:hydrolase activity"/>
    <property type="evidence" value="ECO:0007669"/>
    <property type="project" value="InterPro"/>
</dbReference>
<dbReference type="InterPro" id="IPR024173">
    <property type="entry name" value="Pesterase_MJ0037-like"/>
</dbReference>
<dbReference type="InterPro" id="IPR029052">
    <property type="entry name" value="Metallo-depent_PP-like"/>
</dbReference>
<dbReference type="HOGENOM" id="CLU_075478_0_1_2"/>
<proteinExistence type="predicted"/>
<dbReference type="InterPro" id="IPR004843">
    <property type="entry name" value="Calcineurin-like_PHP"/>
</dbReference>
<dbReference type="NCBIfam" id="TIGR00024">
    <property type="entry name" value="SbcD_rel_arch"/>
    <property type="match status" value="1"/>
</dbReference>
<accession>E0SNL0</accession>
<dbReference type="KEGG" id="iag:Igag_0991"/>
<dbReference type="Pfam" id="PF00149">
    <property type="entry name" value="Metallophos"/>
    <property type="match status" value="1"/>
</dbReference>
<dbReference type="Gene3D" id="3.60.21.10">
    <property type="match status" value="1"/>
</dbReference>
<dbReference type="EMBL" id="CP002098">
    <property type="protein sequence ID" value="ADM27806.1"/>
    <property type="molecule type" value="Genomic_DNA"/>
</dbReference>